<keyword evidence="2" id="KW-1185">Reference proteome</keyword>
<accession>A0A2S2DYP1</accession>
<proteinExistence type="predicted"/>
<evidence type="ECO:0000313" key="1">
    <source>
        <dbReference type="EMBL" id="AWL10449.1"/>
    </source>
</evidence>
<dbReference type="RefSeq" id="WP_109324722.1">
    <property type="nucleotide sequence ID" value="NZ_CP029346.1"/>
</dbReference>
<dbReference type="AlphaFoldDB" id="A0A2S2DYP1"/>
<dbReference type="KEGG" id="psez:HME7025_02609"/>
<protein>
    <recommendedName>
        <fullName evidence="3">DUF3052 domain-containing protein</fullName>
    </recommendedName>
</protein>
<gene>
    <name evidence="1" type="ORF">HME7025_02609</name>
</gene>
<dbReference type="Proteomes" id="UP000245468">
    <property type="component" value="Chromosome"/>
</dbReference>
<name>A0A2S2DYP1_9BACT</name>
<evidence type="ECO:0000313" key="2">
    <source>
        <dbReference type="Proteomes" id="UP000245468"/>
    </source>
</evidence>
<dbReference type="OrthoDB" id="9800461at2"/>
<dbReference type="EMBL" id="CP029346">
    <property type="protein sequence ID" value="AWL10449.1"/>
    <property type="molecule type" value="Genomic_DNA"/>
</dbReference>
<reference evidence="2" key="1">
    <citation type="submission" date="2018-05" db="EMBL/GenBank/DDBJ databases">
        <title>Pseudarcicella sp. HME7025 Genome sequencing and assembly.</title>
        <authorList>
            <person name="Kim H."/>
            <person name="Kang H."/>
            <person name="Joh K."/>
        </authorList>
    </citation>
    <scope>NUCLEOTIDE SEQUENCE [LARGE SCALE GENOMIC DNA]</scope>
    <source>
        <strain evidence="2">HME7025</strain>
    </source>
</reference>
<sequence>MIDPLFKKLAFKNQAEVLVLGAPESFQLALKKLPEETQVISSLNQVNQIGYALVFVTQKAEIQVFAEACRDKIAGDTILWMCYPKGSSKKYSCDFNRDQGWEPMGEIGFEPVSMVAIDEDWSALRFRNVHFIKTLKRNPDHIMSKEGKARMQ</sequence>
<organism evidence="1 2">
    <name type="scientific">Aquirufa nivalisilvae</name>
    <dbReference type="NCBI Taxonomy" id="2516557"/>
    <lineage>
        <taxon>Bacteria</taxon>
        <taxon>Pseudomonadati</taxon>
        <taxon>Bacteroidota</taxon>
        <taxon>Cytophagia</taxon>
        <taxon>Cytophagales</taxon>
        <taxon>Flectobacillaceae</taxon>
        <taxon>Aquirufa</taxon>
    </lineage>
</organism>
<evidence type="ECO:0008006" key="3">
    <source>
        <dbReference type="Google" id="ProtNLM"/>
    </source>
</evidence>